<dbReference type="PROSITE" id="PS50297">
    <property type="entry name" value="ANK_REP_REGION"/>
    <property type="match status" value="2"/>
</dbReference>
<dbReference type="Gene3D" id="1.25.40.20">
    <property type="entry name" value="Ankyrin repeat-containing domain"/>
    <property type="match status" value="2"/>
</dbReference>
<dbReference type="InterPro" id="IPR036770">
    <property type="entry name" value="Ankyrin_rpt-contain_sf"/>
</dbReference>
<dbReference type="OrthoDB" id="539213at2759"/>
<organism evidence="5 6">
    <name type="scientific">Penicillium subrubescens</name>
    <dbReference type="NCBI Taxonomy" id="1316194"/>
    <lineage>
        <taxon>Eukaryota</taxon>
        <taxon>Fungi</taxon>
        <taxon>Dikarya</taxon>
        <taxon>Ascomycota</taxon>
        <taxon>Pezizomycotina</taxon>
        <taxon>Eurotiomycetes</taxon>
        <taxon>Eurotiomycetidae</taxon>
        <taxon>Eurotiales</taxon>
        <taxon>Aspergillaceae</taxon>
        <taxon>Penicillium</taxon>
    </lineage>
</organism>
<dbReference type="SUPFAM" id="SSF48403">
    <property type="entry name" value="Ankyrin repeat"/>
    <property type="match status" value="1"/>
</dbReference>
<feature type="repeat" description="ANK" evidence="3">
    <location>
        <begin position="298"/>
        <end position="330"/>
    </location>
</feature>
<comment type="caution">
    <text evidence="5">The sequence shown here is derived from an EMBL/GenBank/DDBJ whole genome shotgun (WGS) entry which is preliminary data.</text>
</comment>
<sequence length="385" mass="42508">MTGGQFDAMLLNLGDLPPEMVQQIAQNLDTQSVLRLAQSCSSLYWLLLPEIRKRAETAAFAPLSLYEENFLYDEGQRHGIDDPVFSLHTSYGVPAGDFGASDFDSLGKAVAEGEFDIVRGLLNHNVDPNSYVVSGERLLGLAIQSRCEDMVRLLLEFGADASRPDLITNTSPLIHAARGHKDEIVHLLIEAGGDLNADRVMQAIAAYCTLETMQMALAYGGNPTPISSVGWTVLRWIVVRNDINFFSLLKSEFPGTVLNAKGHLGQTALHVALGAEYSHLAMPLACHPEVDIDIQDVHGYTALHLAIQTERFDVADVLIQRGANPNLVTTQRENCLYLALRSGCVPLIRTLVERGVDRRSRASGFESVYFWAKYHDEPEIRSIFE</sequence>
<dbReference type="Pfam" id="PF12796">
    <property type="entry name" value="Ank_2"/>
    <property type="match status" value="2"/>
</dbReference>
<accession>A0A1Q5TI27</accession>
<dbReference type="InterPro" id="IPR001810">
    <property type="entry name" value="F-box_dom"/>
</dbReference>
<dbReference type="PROSITE" id="PS50088">
    <property type="entry name" value="ANK_REPEAT"/>
    <property type="match status" value="3"/>
</dbReference>
<evidence type="ECO:0000256" key="1">
    <source>
        <dbReference type="ARBA" id="ARBA00022737"/>
    </source>
</evidence>
<evidence type="ECO:0000256" key="2">
    <source>
        <dbReference type="ARBA" id="ARBA00023043"/>
    </source>
</evidence>
<dbReference type="EMBL" id="MNBE01000653">
    <property type="protein sequence ID" value="OKO99866.1"/>
    <property type="molecule type" value="Genomic_DNA"/>
</dbReference>
<dbReference type="AlphaFoldDB" id="A0A1Q5TI27"/>
<dbReference type="CDD" id="cd09917">
    <property type="entry name" value="F-box_SF"/>
    <property type="match status" value="1"/>
</dbReference>
<dbReference type="PANTHER" id="PTHR24198">
    <property type="entry name" value="ANKYRIN REPEAT AND PROTEIN KINASE DOMAIN-CONTAINING PROTEIN"/>
    <property type="match status" value="1"/>
</dbReference>
<keyword evidence="6" id="KW-1185">Reference proteome</keyword>
<gene>
    <name evidence="5" type="ORF">PENSUB_8083</name>
</gene>
<reference evidence="5 6" key="1">
    <citation type="submission" date="2016-10" db="EMBL/GenBank/DDBJ databases">
        <title>Genome sequence of the ascomycete fungus Penicillium subrubescens.</title>
        <authorList>
            <person name="De Vries R.P."/>
            <person name="Peng M."/>
            <person name="Dilokpimol A."/>
            <person name="Hilden K."/>
            <person name="Makela M.R."/>
            <person name="Grigoriev I."/>
            <person name="Riley R."/>
            <person name="Granchi Z."/>
        </authorList>
    </citation>
    <scope>NUCLEOTIDE SEQUENCE [LARGE SCALE GENOMIC DNA]</scope>
    <source>
        <strain evidence="5 6">CBS 132785</strain>
    </source>
</reference>
<protein>
    <submittedName>
        <fullName evidence="5">Ankyrin-3</fullName>
    </submittedName>
</protein>
<name>A0A1Q5TI27_9EURO</name>
<dbReference type="STRING" id="1316194.A0A1Q5TI27"/>
<dbReference type="SUPFAM" id="SSF81383">
    <property type="entry name" value="F-box domain"/>
    <property type="match status" value="1"/>
</dbReference>
<evidence type="ECO:0000256" key="3">
    <source>
        <dbReference type="PROSITE-ProRule" id="PRU00023"/>
    </source>
</evidence>
<dbReference type="InterPro" id="IPR036047">
    <property type="entry name" value="F-box-like_dom_sf"/>
</dbReference>
<dbReference type="SMART" id="SM00248">
    <property type="entry name" value="ANK"/>
    <property type="match status" value="7"/>
</dbReference>
<dbReference type="PANTHER" id="PTHR24198:SF165">
    <property type="entry name" value="ANKYRIN REPEAT-CONTAINING PROTEIN-RELATED"/>
    <property type="match status" value="1"/>
</dbReference>
<feature type="repeat" description="ANK" evidence="3">
    <location>
        <begin position="134"/>
        <end position="166"/>
    </location>
</feature>
<dbReference type="InterPro" id="IPR002110">
    <property type="entry name" value="Ankyrin_rpt"/>
</dbReference>
<feature type="repeat" description="ANK" evidence="3">
    <location>
        <begin position="168"/>
        <end position="200"/>
    </location>
</feature>
<feature type="domain" description="F-box" evidence="4">
    <location>
        <begin position="10"/>
        <end position="63"/>
    </location>
</feature>
<evidence type="ECO:0000259" key="4">
    <source>
        <dbReference type="PROSITE" id="PS50181"/>
    </source>
</evidence>
<evidence type="ECO:0000313" key="6">
    <source>
        <dbReference type="Proteomes" id="UP000186955"/>
    </source>
</evidence>
<keyword evidence="1" id="KW-0677">Repeat</keyword>
<dbReference type="Proteomes" id="UP000186955">
    <property type="component" value="Unassembled WGS sequence"/>
</dbReference>
<dbReference type="PROSITE" id="PS50181">
    <property type="entry name" value="FBOX"/>
    <property type="match status" value="1"/>
</dbReference>
<proteinExistence type="predicted"/>
<keyword evidence="2 3" id="KW-0040">ANK repeat</keyword>
<evidence type="ECO:0000313" key="5">
    <source>
        <dbReference type="EMBL" id="OKO99866.1"/>
    </source>
</evidence>